<keyword evidence="7" id="KW-1185">Reference proteome</keyword>
<dbReference type="InterPro" id="IPR023430">
    <property type="entry name" value="Pept_HybD-like_dom_sf"/>
</dbReference>
<dbReference type="Proteomes" id="UP000284112">
    <property type="component" value="Unassembled WGS sequence"/>
</dbReference>
<dbReference type="AlphaFoldDB" id="A0A414S5N2"/>
<evidence type="ECO:0000256" key="3">
    <source>
        <dbReference type="ARBA" id="ARBA00023145"/>
    </source>
</evidence>
<evidence type="ECO:0000256" key="4">
    <source>
        <dbReference type="HAMAP-Rule" id="MF_00626"/>
    </source>
</evidence>
<dbReference type="Gene3D" id="3.40.50.1450">
    <property type="entry name" value="HybD-like"/>
    <property type="match status" value="1"/>
</dbReference>
<keyword evidence="2 4" id="KW-0378">Hydrolase</keyword>
<accession>A0A414S5N2</accession>
<evidence type="ECO:0000313" key="5">
    <source>
        <dbReference type="EMBL" id="RHG11295.1"/>
    </source>
</evidence>
<dbReference type="EC" id="3.4.24.78" evidence="4"/>
<evidence type="ECO:0000313" key="8">
    <source>
        <dbReference type="Proteomes" id="UP000284112"/>
    </source>
</evidence>
<comment type="similarity">
    <text evidence="4">Belongs to the peptidase A25 family.</text>
</comment>
<comment type="catalytic activity">
    <reaction evidence="4">
        <text>Endopeptidase action with P4 Glu or Asp, P1 preferably Glu &gt; Asp, P1' hydrophobic and P2' Ala.</text>
        <dbReference type="EC" id="3.4.24.78"/>
    </reaction>
</comment>
<comment type="subunit">
    <text evidence="4">Homotetramer.</text>
</comment>
<dbReference type="GO" id="GO:0006508">
    <property type="term" value="P:proteolysis"/>
    <property type="evidence" value="ECO:0007669"/>
    <property type="project" value="UniProtKB-UniRule"/>
</dbReference>
<keyword evidence="1 4" id="KW-0645">Protease</keyword>
<comment type="PTM">
    <text evidence="4">Autoproteolytically processed. The inactive tetrameric zymogen termed p46 autoprocesses to a smaller form termed p41, which is active only during spore germination.</text>
</comment>
<dbReference type="PIRSF" id="PIRSF019549">
    <property type="entry name" value="Peptidase_A25"/>
    <property type="match status" value="1"/>
</dbReference>
<dbReference type="EMBL" id="QRIC01000001">
    <property type="protein sequence ID" value="RHG28858.1"/>
    <property type="molecule type" value="Genomic_DNA"/>
</dbReference>
<dbReference type="InterPro" id="IPR005080">
    <property type="entry name" value="Peptidase_A25"/>
</dbReference>
<dbReference type="GO" id="GO:0004222">
    <property type="term" value="F:metalloendopeptidase activity"/>
    <property type="evidence" value="ECO:0007669"/>
    <property type="project" value="UniProtKB-UniRule"/>
</dbReference>
<evidence type="ECO:0000313" key="6">
    <source>
        <dbReference type="EMBL" id="RHG28858.1"/>
    </source>
</evidence>
<proteinExistence type="inferred from homology"/>
<sequence>MVEKYTIRTDLAMEQKERFESDHVEVSGVVLEEEYDEEREIKITTVRIETENGAKMMGKPVGTYLTLEVPDMASADDGYHREISETLAGFLEKYVENEETKNRNADNEKEHSKEKGCSILTVGLGNREVTPDALGPYVVDQLNITRHMVQEYGRYGVEEKSRIVSAIVPGVMAQTGMETAEIVQGVVKETKPDMILVIDALAARSSKRLNRTIQISDAGIHPGAGVGNHRSVITKETMGIPVIAIGVPTVVDAATIVNDTMENFIAALETSENLKGVGVVLQGYNSAEKYELVKELIAPHLNGMFVTPKDIDETIRRISYTVSEALNLLFSGKAGESEKKEETA</sequence>
<dbReference type="NCBIfam" id="TIGR01441">
    <property type="entry name" value="GPR"/>
    <property type="match status" value="1"/>
</dbReference>
<dbReference type="Proteomes" id="UP000284095">
    <property type="component" value="Unassembled WGS sequence"/>
</dbReference>
<evidence type="ECO:0000256" key="1">
    <source>
        <dbReference type="ARBA" id="ARBA00022670"/>
    </source>
</evidence>
<dbReference type="GO" id="GO:0009847">
    <property type="term" value="P:spore germination"/>
    <property type="evidence" value="ECO:0007669"/>
    <property type="project" value="UniProtKB-UniRule"/>
</dbReference>
<dbReference type="EMBL" id="QRHW01000001">
    <property type="protein sequence ID" value="RHG11295.1"/>
    <property type="molecule type" value="Genomic_DNA"/>
</dbReference>
<comment type="function">
    <text evidence="4">Initiates the rapid degradation of small, acid-soluble proteins during spore germination.</text>
</comment>
<protein>
    <recommendedName>
        <fullName evidence="4">Germination protease</fullName>
        <ecNumber evidence="4">3.4.24.78</ecNumber>
    </recommendedName>
    <alternativeName>
        <fullName evidence="4">GPR endopeptidase</fullName>
    </alternativeName>
    <alternativeName>
        <fullName evidence="4">Germination proteinase</fullName>
    </alternativeName>
    <alternativeName>
        <fullName evidence="4">Spore protease</fullName>
    </alternativeName>
</protein>
<gene>
    <name evidence="4" type="primary">gpr</name>
    <name evidence="6" type="ORF">DW265_01105</name>
    <name evidence="5" type="ORF">DW641_00150</name>
</gene>
<comment type="caution">
    <text evidence="5">The sequence shown here is derived from an EMBL/GenBank/DDBJ whole genome shotgun (WGS) entry which is preliminary data.</text>
</comment>
<reference evidence="7 8" key="1">
    <citation type="submission" date="2018-08" db="EMBL/GenBank/DDBJ databases">
        <title>A genome reference for cultivated species of the human gut microbiota.</title>
        <authorList>
            <person name="Zou Y."/>
            <person name="Xue W."/>
            <person name="Luo G."/>
        </authorList>
    </citation>
    <scope>NUCLEOTIDE SEQUENCE [LARGE SCALE GENOMIC DNA]</scope>
    <source>
        <strain evidence="6 7">AM22-22</strain>
        <strain evidence="5 8">AM23-13</strain>
    </source>
</reference>
<organism evidence="5 8">
    <name type="scientific">Dorea longicatena</name>
    <dbReference type="NCBI Taxonomy" id="88431"/>
    <lineage>
        <taxon>Bacteria</taxon>
        <taxon>Bacillati</taxon>
        <taxon>Bacillota</taxon>
        <taxon>Clostridia</taxon>
        <taxon>Lachnospirales</taxon>
        <taxon>Lachnospiraceae</taxon>
        <taxon>Dorea</taxon>
    </lineage>
</organism>
<dbReference type="SUPFAM" id="SSF53163">
    <property type="entry name" value="HybD-like"/>
    <property type="match status" value="1"/>
</dbReference>
<feature type="chain" id="PRO_5041750733" description="Germination protease" evidence="4">
    <location>
        <begin position="11"/>
        <end position="344"/>
    </location>
</feature>
<keyword evidence="3 4" id="KW-0865">Zymogen</keyword>
<feature type="propeptide" id="PRO_5041750734" evidence="4">
    <location>
        <begin position="1"/>
        <end position="10"/>
    </location>
</feature>
<dbReference type="Pfam" id="PF03418">
    <property type="entry name" value="Peptidase_A25"/>
    <property type="match status" value="1"/>
</dbReference>
<dbReference type="HAMAP" id="MF_00626">
    <property type="entry name" value="Germination_prot"/>
    <property type="match status" value="1"/>
</dbReference>
<dbReference type="RefSeq" id="WP_118224115.1">
    <property type="nucleotide sequence ID" value="NZ_AP031429.1"/>
</dbReference>
<name>A0A414S5N2_9FIRM</name>
<evidence type="ECO:0000256" key="2">
    <source>
        <dbReference type="ARBA" id="ARBA00022801"/>
    </source>
</evidence>
<evidence type="ECO:0000313" key="7">
    <source>
        <dbReference type="Proteomes" id="UP000284095"/>
    </source>
</evidence>